<feature type="compositionally biased region" description="Basic and acidic residues" evidence="1">
    <location>
        <begin position="105"/>
        <end position="119"/>
    </location>
</feature>
<organism evidence="2 3">
    <name type="scientific">Candidatus Nitrotoga fabula</name>
    <dbReference type="NCBI Taxonomy" id="2182327"/>
    <lineage>
        <taxon>Bacteria</taxon>
        <taxon>Pseudomonadati</taxon>
        <taxon>Pseudomonadota</taxon>
        <taxon>Betaproteobacteria</taxon>
        <taxon>Nitrosomonadales</taxon>
        <taxon>Gallionellaceae</taxon>
        <taxon>Candidatus Nitrotoga</taxon>
    </lineage>
</organism>
<protein>
    <recommendedName>
        <fullName evidence="4">Type II secretion system protein GspC N-terminal domain-containing protein</fullName>
    </recommendedName>
</protein>
<gene>
    <name evidence="2" type="ORF">NTGZN8_130005</name>
</gene>
<feature type="region of interest" description="Disordered" evidence="1">
    <location>
        <begin position="92"/>
        <end position="120"/>
    </location>
</feature>
<dbReference type="Proteomes" id="UP000675882">
    <property type="component" value="Unassembled WGS sequence"/>
</dbReference>
<comment type="caution">
    <text evidence="2">The sequence shown here is derived from an EMBL/GenBank/DDBJ whole genome shotgun (WGS) entry which is preliminary data.</text>
</comment>
<accession>A0A916BAL6</accession>
<feature type="region of interest" description="Disordered" evidence="1">
    <location>
        <begin position="189"/>
        <end position="254"/>
    </location>
</feature>
<evidence type="ECO:0000256" key="1">
    <source>
        <dbReference type="SAM" id="MobiDB-lite"/>
    </source>
</evidence>
<dbReference type="EMBL" id="CAJNBL010000005">
    <property type="protein sequence ID" value="CAE6691602.1"/>
    <property type="molecule type" value="Genomic_DNA"/>
</dbReference>
<evidence type="ECO:0000313" key="2">
    <source>
        <dbReference type="EMBL" id="CAE6691602.1"/>
    </source>
</evidence>
<evidence type="ECO:0008006" key="4">
    <source>
        <dbReference type="Google" id="ProtNLM"/>
    </source>
</evidence>
<dbReference type="AlphaFoldDB" id="A0A916BAL6"/>
<reference evidence="2" key="1">
    <citation type="submission" date="2021-02" db="EMBL/GenBank/DDBJ databases">
        <authorList>
            <person name="Han P."/>
        </authorList>
    </citation>
    <scope>NUCLEOTIDE SEQUENCE</scope>
    <source>
        <strain evidence="2">Candidatus Nitrotoga sp. ZN8</strain>
    </source>
</reference>
<proteinExistence type="predicted"/>
<feature type="compositionally biased region" description="Low complexity" evidence="1">
    <location>
        <begin position="198"/>
        <end position="232"/>
    </location>
</feature>
<keyword evidence="3" id="KW-1185">Reference proteome</keyword>
<evidence type="ECO:0000313" key="3">
    <source>
        <dbReference type="Proteomes" id="UP000675882"/>
    </source>
</evidence>
<name>A0A916BAL6_9PROT</name>
<sequence>MNAVRIPSLAWLALIALLAGVIGTELGWGSRLRAELPQPMLQKAKSAVLPLQPDFDLLPLDPAYSEILARPLFVPGRHSLLPQAASAHASVQHARKSKAAVAPPPKKEEKAEVEEPPKERMRKGQFVLDGIIIAQGKNIALLREMSTRKTVRAELGEEINGMRVEKLEPDRITFTQGEESEVLILKVKTGPKQPARSVPPATSLPAAPAGTAAAPGAPASGAPAPAPVTVAPDGDPATPSFVERRRALRQRAQQ</sequence>
<dbReference type="RefSeq" id="WP_213035053.1">
    <property type="nucleotide sequence ID" value="NZ_CAJNBL010000005.1"/>
</dbReference>